<reference evidence="11" key="1">
    <citation type="submission" date="2013-07" db="EMBL/GenBank/DDBJ databases">
        <title>The genome of Eucalyptus grandis.</title>
        <authorList>
            <person name="Schmutz J."/>
            <person name="Hayes R."/>
            <person name="Myburg A."/>
            <person name="Tuskan G."/>
            <person name="Grattapaglia D."/>
            <person name="Rokhsar D.S."/>
        </authorList>
    </citation>
    <scope>NUCLEOTIDE SEQUENCE</scope>
    <source>
        <tissue evidence="11">Leaf extractions</tissue>
    </source>
</reference>
<feature type="region of interest" description="Disordered" evidence="9">
    <location>
        <begin position="176"/>
        <end position="212"/>
    </location>
</feature>
<feature type="domain" description="AP2/ERF" evidence="10">
    <location>
        <begin position="210"/>
        <end position="252"/>
    </location>
</feature>
<evidence type="ECO:0000256" key="5">
    <source>
        <dbReference type="ARBA" id="ARBA00023159"/>
    </source>
</evidence>
<name>A0A059CIY4_EUCGR</name>
<evidence type="ECO:0000313" key="11">
    <source>
        <dbReference type="EMBL" id="KCW78141.1"/>
    </source>
</evidence>
<evidence type="ECO:0000256" key="6">
    <source>
        <dbReference type="ARBA" id="ARBA00023163"/>
    </source>
</evidence>
<dbReference type="PANTHER" id="PTHR31194">
    <property type="entry name" value="SHN SHINE , DNA BINDING / TRANSCRIPTION FACTOR"/>
    <property type="match status" value="1"/>
</dbReference>
<dbReference type="InterPro" id="IPR016177">
    <property type="entry name" value="DNA-bd_dom_sf"/>
</dbReference>
<evidence type="ECO:0000256" key="7">
    <source>
        <dbReference type="ARBA" id="ARBA00023242"/>
    </source>
</evidence>
<keyword evidence="5" id="KW-0010">Activator</keyword>
<keyword evidence="7" id="KW-0539">Nucleus</keyword>
<keyword evidence="2" id="KW-0936">Ethylene signaling pathway</keyword>
<evidence type="ECO:0000259" key="10">
    <source>
        <dbReference type="PROSITE" id="PS51032"/>
    </source>
</evidence>
<dbReference type="InParanoid" id="A0A059CIY4"/>
<comment type="subcellular location">
    <subcellularLocation>
        <location evidence="1">Nucleus</location>
    </subcellularLocation>
</comment>
<dbReference type="EMBL" id="KK198756">
    <property type="protein sequence ID" value="KCW78141.1"/>
    <property type="molecule type" value="Genomic_DNA"/>
</dbReference>
<sequence length="383" mass="42698">MAKAERETGQARETWYTTFRYLKPKSHRRDQTGLPGRVVFSTFNASPSRLLLNPDPPVFVLHYPPSLSLSLSRNISLMDRPLLCPCLCPPSSFYCSCSASINYSEHRTVSNKLVRESSAFSSSSSPSMSRIVRVSFTDEDATDSSSDEEGRGPASRFRVKKYVNEIRIEDESVPRAGNRAATGERRFSNGKARPKVKQQQQQAVPEGGRRYRGVRQRPWGRWAAEIRDPEAARAYDREAIRLKGPDAQTNFARPMINVVTAVPDSAKGGGEVGRNRSLSSPTSVLRFQTTYEAEPESKAGGGRGGWPLAQQVPEEEGCLLDPVFLRGFFDPESPGPVFLEEITGADSFLKDDVDQACFEFLEEDLGSCKWDVDNYFQDPLALH</sequence>
<protein>
    <recommendedName>
        <fullName evidence="10">AP2/ERF domain-containing protein</fullName>
    </recommendedName>
</protein>
<dbReference type="Gramene" id="KCW78141">
    <property type="protein sequence ID" value="KCW78141"/>
    <property type="gene ID" value="EUGRSUZ_D02344"/>
</dbReference>
<dbReference type="AlphaFoldDB" id="A0A059CIY4"/>
<feature type="compositionally biased region" description="Acidic residues" evidence="9">
    <location>
        <begin position="137"/>
        <end position="147"/>
    </location>
</feature>
<gene>
    <name evidence="11" type="ORF">EUGRSUZ_D02344</name>
</gene>
<dbReference type="GO" id="GO:0003700">
    <property type="term" value="F:DNA-binding transcription factor activity"/>
    <property type="evidence" value="ECO:0000318"/>
    <property type="project" value="GO_Central"/>
</dbReference>
<evidence type="ECO:0000256" key="8">
    <source>
        <dbReference type="ARBA" id="ARBA00024343"/>
    </source>
</evidence>
<keyword evidence="4" id="KW-0238">DNA-binding</keyword>
<keyword evidence="3" id="KW-0805">Transcription regulation</keyword>
<dbReference type="SUPFAM" id="SSF54171">
    <property type="entry name" value="DNA-binding domain"/>
    <property type="match status" value="1"/>
</dbReference>
<evidence type="ECO:0000256" key="1">
    <source>
        <dbReference type="ARBA" id="ARBA00004123"/>
    </source>
</evidence>
<evidence type="ECO:0000256" key="9">
    <source>
        <dbReference type="SAM" id="MobiDB-lite"/>
    </source>
</evidence>
<dbReference type="PANTHER" id="PTHR31194:SF225">
    <property type="entry name" value="AP2 DOMAIN CLASS TRANSCRIPTION FACTOR"/>
    <property type="match status" value="1"/>
</dbReference>
<dbReference type="InterPro" id="IPR036955">
    <property type="entry name" value="AP2/ERF_dom_sf"/>
</dbReference>
<dbReference type="OMA" id="CFEPEAP"/>
<keyword evidence="6" id="KW-0804">Transcription</keyword>
<dbReference type="Gene3D" id="3.30.730.10">
    <property type="entry name" value="AP2/ERF domain"/>
    <property type="match status" value="1"/>
</dbReference>
<dbReference type="eggNOG" id="ENOG502RYD1">
    <property type="taxonomic scope" value="Eukaryota"/>
</dbReference>
<evidence type="ECO:0000256" key="2">
    <source>
        <dbReference type="ARBA" id="ARBA00022745"/>
    </source>
</evidence>
<dbReference type="GO" id="GO:0000976">
    <property type="term" value="F:transcription cis-regulatory region binding"/>
    <property type="evidence" value="ECO:0000318"/>
    <property type="project" value="GO_Central"/>
</dbReference>
<dbReference type="InterPro" id="IPR001471">
    <property type="entry name" value="AP2/ERF_dom"/>
</dbReference>
<dbReference type="STRING" id="71139.A0A059CIY4"/>
<dbReference type="PROSITE" id="PS51032">
    <property type="entry name" value="AP2_ERF"/>
    <property type="match status" value="1"/>
</dbReference>
<dbReference type="SMART" id="SM00380">
    <property type="entry name" value="AP2"/>
    <property type="match status" value="1"/>
</dbReference>
<feature type="region of interest" description="Disordered" evidence="9">
    <location>
        <begin position="136"/>
        <end position="156"/>
    </location>
</feature>
<dbReference type="GO" id="GO:0005634">
    <property type="term" value="C:nucleus"/>
    <property type="evidence" value="ECO:0000318"/>
    <property type="project" value="GO_Central"/>
</dbReference>
<accession>A0A059CIY4</accession>
<dbReference type="CDD" id="cd00018">
    <property type="entry name" value="AP2"/>
    <property type="match status" value="1"/>
</dbReference>
<proteinExistence type="inferred from homology"/>
<organism evidence="11">
    <name type="scientific">Eucalyptus grandis</name>
    <name type="common">Flooded gum</name>
    <dbReference type="NCBI Taxonomy" id="71139"/>
    <lineage>
        <taxon>Eukaryota</taxon>
        <taxon>Viridiplantae</taxon>
        <taxon>Streptophyta</taxon>
        <taxon>Embryophyta</taxon>
        <taxon>Tracheophyta</taxon>
        <taxon>Spermatophyta</taxon>
        <taxon>Magnoliopsida</taxon>
        <taxon>eudicotyledons</taxon>
        <taxon>Gunneridae</taxon>
        <taxon>Pentapetalae</taxon>
        <taxon>rosids</taxon>
        <taxon>malvids</taxon>
        <taxon>Myrtales</taxon>
        <taxon>Myrtaceae</taxon>
        <taxon>Myrtoideae</taxon>
        <taxon>Eucalypteae</taxon>
        <taxon>Eucalyptus</taxon>
    </lineage>
</organism>
<evidence type="ECO:0000256" key="4">
    <source>
        <dbReference type="ARBA" id="ARBA00023125"/>
    </source>
</evidence>
<comment type="similarity">
    <text evidence="8">Belongs to the AP2/ERF transcription factor family. ERF subfamily.</text>
</comment>
<dbReference type="InterPro" id="IPR050913">
    <property type="entry name" value="AP2/ERF_ERF"/>
</dbReference>
<dbReference type="GO" id="GO:0009873">
    <property type="term" value="P:ethylene-activated signaling pathway"/>
    <property type="evidence" value="ECO:0007669"/>
    <property type="project" value="UniProtKB-KW"/>
</dbReference>
<evidence type="ECO:0000256" key="3">
    <source>
        <dbReference type="ARBA" id="ARBA00023015"/>
    </source>
</evidence>